<dbReference type="InterPro" id="IPR011162">
    <property type="entry name" value="MHC_I/II-like_Ag-recog"/>
</dbReference>
<evidence type="ECO:0000256" key="6">
    <source>
        <dbReference type="ARBA" id="ARBA00022989"/>
    </source>
</evidence>
<dbReference type="Pfam" id="PF07654">
    <property type="entry name" value="C1-set"/>
    <property type="match status" value="1"/>
</dbReference>
<dbReference type="Pfam" id="PF00993">
    <property type="entry name" value="MHC_II_alpha"/>
    <property type="match status" value="1"/>
</dbReference>
<dbReference type="SUPFAM" id="SSF48726">
    <property type="entry name" value="Immunoglobulin"/>
    <property type="match status" value="1"/>
</dbReference>
<keyword evidence="7" id="KW-1064">Adaptive immunity</keyword>
<reference evidence="16" key="1">
    <citation type="journal article" date="2014" name="BMC Evol. Biol.">
        <title>High intralocus variability and interlocus recombination promote immunological diversity in a minimal major histocompatibility system.</title>
        <authorList>
            <person name="Wilson A.B."/>
            <person name="Whittington C.M."/>
            <person name="Bahr A."/>
        </authorList>
    </citation>
    <scope>NUCLEOTIDE SEQUENCE</scope>
    <source>
        <tissue evidence="16">Fin</tissue>
    </source>
</reference>
<dbReference type="InterPro" id="IPR036179">
    <property type="entry name" value="Ig-like_dom_sf"/>
</dbReference>
<name>A0A0A7TY10_HIPAB</name>
<feature type="domain" description="Ig-like" evidence="15">
    <location>
        <begin position="104"/>
        <end position="201"/>
    </location>
</feature>
<keyword evidence="4 14" id="KW-0732">Signal</keyword>
<evidence type="ECO:0000313" key="16">
    <source>
        <dbReference type="EMBL" id="AJA72800.1"/>
    </source>
</evidence>
<evidence type="ECO:0000256" key="9">
    <source>
        <dbReference type="ARBA" id="ARBA00023157"/>
    </source>
</evidence>
<dbReference type="AlphaFoldDB" id="A0A0A7TY10"/>
<dbReference type="InterPro" id="IPR001003">
    <property type="entry name" value="MHC_II_a_N"/>
</dbReference>
<feature type="signal peptide" evidence="14">
    <location>
        <begin position="1"/>
        <end position="18"/>
    </location>
</feature>
<accession>A0A0A7TY10</accession>
<evidence type="ECO:0000256" key="12">
    <source>
        <dbReference type="ARBA" id="ARBA00023319"/>
    </source>
</evidence>
<keyword evidence="8 13" id="KW-0472">Membrane</keyword>
<evidence type="ECO:0000256" key="14">
    <source>
        <dbReference type="SAM" id="SignalP"/>
    </source>
</evidence>
<evidence type="ECO:0000256" key="8">
    <source>
        <dbReference type="ARBA" id="ARBA00023136"/>
    </source>
</evidence>
<comment type="similarity">
    <text evidence="2">Belongs to the MHC class II family.</text>
</comment>
<keyword evidence="9" id="KW-1015">Disulfide bond</keyword>
<dbReference type="InterPro" id="IPR014745">
    <property type="entry name" value="MHC_II_a/b_N"/>
</dbReference>
<protein>
    <submittedName>
        <fullName evidence="16">MHC class II antigen alpha chain</fullName>
    </submittedName>
</protein>
<dbReference type="Gene3D" id="3.10.320.10">
    <property type="entry name" value="Class II Histocompatibility Antigen, M Beta Chain, Chain B, domain 1"/>
    <property type="match status" value="1"/>
</dbReference>
<dbReference type="Gene3D" id="2.60.40.10">
    <property type="entry name" value="Immunoglobulins"/>
    <property type="match status" value="1"/>
</dbReference>
<evidence type="ECO:0000259" key="15">
    <source>
        <dbReference type="PROSITE" id="PS50835"/>
    </source>
</evidence>
<keyword evidence="11" id="KW-0491">MHC II</keyword>
<evidence type="ECO:0000256" key="10">
    <source>
        <dbReference type="ARBA" id="ARBA00023180"/>
    </source>
</evidence>
<keyword evidence="6 13" id="KW-1133">Transmembrane helix</keyword>
<dbReference type="SMART" id="SM00920">
    <property type="entry name" value="MHC_II_alpha"/>
    <property type="match status" value="1"/>
</dbReference>
<keyword evidence="12" id="KW-0393">Immunoglobulin domain</keyword>
<feature type="chain" id="PRO_5002034025" evidence="14">
    <location>
        <begin position="19"/>
        <end position="238"/>
    </location>
</feature>
<comment type="subcellular location">
    <subcellularLocation>
        <location evidence="1">Membrane</location>
        <topology evidence="1">Single-pass type I membrane protein</topology>
    </subcellularLocation>
</comment>
<dbReference type="PANTHER" id="PTHR19944">
    <property type="entry name" value="MHC CLASS II-RELATED"/>
    <property type="match status" value="1"/>
</dbReference>
<dbReference type="GO" id="GO:0042613">
    <property type="term" value="C:MHC class II protein complex"/>
    <property type="evidence" value="ECO:0007669"/>
    <property type="project" value="UniProtKB-KW"/>
</dbReference>
<feature type="transmembrane region" description="Helical" evidence="13">
    <location>
        <begin position="209"/>
        <end position="232"/>
    </location>
</feature>
<sequence>MKALVFLVLLLRCGDAAADVIHTEMHMIGCSETEGAFDVSLDEEDVIVVDFIAERVVDTRPSFVDHISFGKDTFQVAMGNLITCRRNLNITQKALKDQPLESDPPSHPIIYPEDNVALGEKNSLVCHVSGFFPAPVKVHWTKNGEPVAGAGTRATSAFPDKDGSFHQTFQLDFTPAQDDIYSCVVEHPALERPRNTFWTVTVNQPGVGATVFCALGLTVGLVGVATGTFFLIKGNQCN</sequence>
<evidence type="ECO:0000256" key="3">
    <source>
        <dbReference type="ARBA" id="ARBA00022692"/>
    </source>
</evidence>
<dbReference type="InterPro" id="IPR007110">
    <property type="entry name" value="Ig-like_dom"/>
</dbReference>
<keyword evidence="5" id="KW-0391">Immunity</keyword>
<dbReference type="SUPFAM" id="SSF54452">
    <property type="entry name" value="MHC antigen-recognition domain"/>
    <property type="match status" value="1"/>
</dbReference>
<dbReference type="GO" id="GO:0002504">
    <property type="term" value="P:antigen processing and presentation of peptide or polysaccharide antigen via MHC class II"/>
    <property type="evidence" value="ECO:0007669"/>
    <property type="project" value="UniProtKB-KW"/>
</dbReference>
<dbReference type="InterPro" id="IPR050160">
    <property type="entry name" value="MHC/Immunoglobulin"/>
</dbReference>
<proteinExistence type="inferred from homology"/>
<evidence type="ECO:0000256" key="1">
    <source>
        <dbReference type="ARBA" id="ARBA00004479"/>
    </source>
</evidence>
<keyword evidence="10" id="KW-0325">Glycoprotein</keyword>
<dbReference type="GO" id="GO:0002250">
    <property type="term" value="P:adaptive immune response"/>
    <property type="evidence" value="ECO:0007669"/>
    <property type="project" value="UniProtKB-KW"/>
</dbReference>
<evidence type="ECO:0000256" key="7">
    <source>
        <dbReference type="ARBA" id="ARBA00023130"/>
    </source>
</evidence>
<evidence type="ECO:0000256" key="4">
    <source>
        <dbReference type="ARBA" id="ARBA00022729"/>
    </source>
</evidence>
<dbReference type="InterPro" id="IPR013783">
    <property type="entry name" value="Ig-like_fold"/>
</dbReference>
<evidence type="ECO:0000256" key="5">
    <source>
        <dbReference type="ARBA" id="ARBA00022859"/>
    </source>
</evidence>
<evidence type="ECO:0000256" key="2">
    <source>
        <dbReference type="ARBA" id="ARBA00007394"/>
    </source>
</evidence>
<dbReference type="SMART" id="SM00407">
    <property type="entry name" value="IGc1"/>
    <property type="match status" value="1"/>
</dbReference>
<evidence type="ECO:0000256" key="11">
    <source>
        <dbReference type="ARBA" id="ARBA00023182"/>
    </source>
</evidence>
<dbReference type="EMBL" id="KP259909">
    <property type="protein sequence ID" value="AJA72800.1"/>
    <property type="molecule type" value="Genomic_DNA"/>
</dbReference>
<keyword evidence="3 13" id="KW-0812">Transmembrane</keyword>
<dbReference type="InterPro" id="IPR003006">
    <property type="entry name" value="Ig/MHC_CS"/>
</dbReference>
<dbReference type="PROSITE" id="PS50835">
    <property type="entry name" value="IG_LIKE"/>
    <property type="match status" value="1"/>
</dbReference>
<dbReference type="InterPro" id="IPR003597">
    <property type="entry name" value="Ig_C1-set"/>
</dbReference>
<dbReference type="PROSITE" id="PS00290">
    <property type="entry name" value="IG_MHC"/>
    <property type="match status" value="1"/>
</dbReference>
<organism evidence="16">
    <name type="scientific">Hippocampus abdominalis</name>
    <name type="common">Big-bellied seahorse</name>
    <dbReference type="NCBI Taxonomy" id="109274"/>
    <lineage>
        <taxon>Eukaryota</taxon>
        <taxon>Metazoa</taxon>
        <taxon>Chordata</taxon>
        <taxon>Craniata</taxon>
        <taxon>Vertebrata</taxon>
        <taxon>Euteleostomi</taxon>
        <taxon>Actinopterygii</taxon>
        <taxon>Neopterygii</taxon>
        <taxon>Teleostei</taxon>
        <taxon>Neoteleostei</taxon>
        <taxon>Acanthomorphata</taxon>
        <taxon>Syngnathiaria</taxon>
        <taxon>Syngnathiformes</taxon>
        <taxon>Syngnathoidei</taxon>
        <taxon>Syngnathidae</taxon>
        <taxon>Hippocampus</taxon>
    </lineage>
</organism>
<evidence type="ECO:0000256" key="13">
    <source>
        <dbReference type="SAM" id="Phobius"/>
    </source>
</evidence>
<gene>
    <name evidence="16" type="primary">Hiab-DAA</name>
</gene>
<dbReference type="PANTHER" id="PTHR19944:SF86">
    <property type="entry name" value="HLA CLASS II HISTOCOMPATIBILITY ANTIGEN, DR ALPHA CHAIN"/>
    <property type="match status" value="1"/>
</dbReference>